<name>A0A4Y2BGM1_ARAVE</name>
<sequence>MQDEAKFITPHIVNRVKDFTRGVRDIERRYQEDGTQHAANSQAGNRRWPVRCVPLTAITCRLRLEPGVESTVCLWTPQQLGSCVMFSDESR</sequence>
<reference evidence="1 2" key="1">
    <citation type="journal article" date="2019" name="Sci. Rep.">
        <title>Orb-weaving spider Araneus ventricosus genome elucidates the spidroin gene catalogue.</title>
        <authorList>
            <person name="Kono N."/>
            <person name="Nakamura H."/>
            <person name="Ohtoshi R."/>
            <person name="Moran D.A.P."/>
            <person name="Shinohara A."/>
            <person name="Yoshida Y."/>
            <person name="Fujiwara M."/>
            <person name="Mori M."/>
            <person name="Tomita M."/>
            <person name="Arakawa K."/>
        </authorList>
    </citation>
    <scope>NUCLEOTIDE SEQUENCE [LARGE SCALE GENOMIC DNA]</scope>
</reference>
<evidence type="ECO:0000313" key="2">
    <source>
        <dbReference type="Proteomes" id="UP000499080"/>
    </source>
</evidence>
<organism evidence="1 2">
    <name type="scientific">Araneus ventricosus</name>
    <name type="common">Orbweaver spider</name>
    <name type="synonym">Epeira ventricosa</name>
    <dbReference type="NCBI Taxonomy" id="182803"/>
    <lineage>
        <taxon>Eukaryota</taxon>
        <taxon>Metazoa</taxon>
        <taxon>Ecdysozoa</taxon>
        <taxon>Arthropoda</taxon>
        <taxon>Chelicerata</taxon>
        <taxon>Arachnida</taxon>
        <taxon>Araneae</taxon>
        <taxon>Araneomorphae</taxon>
        <taxon>Entelegynae</taxon>
        <taxon>Araneoidea</taxon>
        <taxon>Araneidae</taxon>
        <taxon>Araneus</taxon>
    </lineage>
</organism>
<gene>
    <name evidence="1" type="ORF">AVEN_179460_1</name>
</gene>
<accession>A0A4Y2BGM1</accession>
<dbReference type="EMBL" id="BGPR01000072">
    <property type="protein sequence ID" value="GBL90545.1"/>
    <property type="molecule type" value="Genomic_DNA"/>
</dbReference>
<comment type="caution">
    <text evidence="1">The sequence shown here is derived from an EMBL/GenBank/DDBJ whole genome shotgun (WGS) entry which is preliminary data.</text>
</comment>
<proteinExistence type="predicted"/>
<protein>
    <submittedName>
        <fullName evidence="1">Uncharacterized protein</fullName>
    </submittedName>
</protein>
<evidence type="ECO:0000313" key="1">
    <source>
        <dbReference type="EMBL" id="GBL90545.1"/>
    </source>
</evidence>
<dbReference type="Proteomes" id="UP000499080">
    <property type="component" value="Unassembled WGS sequence"/>
</dbReference>
<dbReference type="AlphaFoldDB" id="A0A4Y2BGM1"/>
<keyword evidence="2" id="KW-1185">Reference proteome</keyword>